<keyword evidence="2" id="KW-1185">Reference proteome</keyword>
<dbReference type="EMBL" id="JYDW01000029">
    <property type="protein sequence ID" value="KRZ60377.1"/>
    <property type="molecule type" value="Genomic_DNA"/>
</dbReference>
<evidence type="ECO:0000313" key="2">
    <source>
        <dbReference type="Proteomes" id="UP000054721"/>
    </source>
</evidence>
<organism evidence="1 2">
    <name type="scientific">Trichinella nativa</name>
    <dbReference type="NCBI Taxonomy" id="6335"/>
    <lineage>
        <taxon>Eukaryota</taxon>
        <taxon>Metazoa</taxon>
        <taxon>Ecdysozoa</taxon>
        <taxon>Nematoda</taxon>
        <taxon>Enoplea</taxon>
        <taxon>Dorylaimia</taxon>
        <taxon>Trichinellida</taxon>
        <taxon>Trichinellidae</taxon>
        <taxon>Trichinella</taxon>
    </lineage>
</organism>
<protein>
    <submittedName>
        <fullName evidence="1">Uncharacterized protein</fullName>
    </submittedName>
</protein>
<gene>
    <name evidence="1" type="ORF">T02_5744</name>
</gene>
<comment type="caution">
    <text evidence="1">The sequence shown here is derived from an EMBL/GenBank/DDBJ whole genome shotgun (WGS) entry which is preliminary data.</text>
</comment>
<reference evidence="1 2" key="1">
    <citation type="submission" date="2015-05" db="EMBL/GenBank/DDBJ databases">
        <title>Evolution of Trichinella species and genotypes.</title>
        <authorList>
            <person name="Korhonen P.K."/>
            <person name="Edoardo P."/>
            <person name="Giuseppe L.R."/>
            <person name="Gasser R.B."/>
        </authorList>
    </citation>
    <scope>NUCLEOTIDE SEQUENCE [LARGE SCALE GENOMIC DNA]</scope>
    <source>
        <strain evidence="1">ISS10</strain>
    </source>
</reference>
<dbReference type="OrthoDB" id="10423124at2759"/>
<dbReference type="AlphaFoldDB" id="A0A0V1LLK3"/>
<dbReference type="Proteomes" id="UP000054721">
    <property type="component" value="Unassembled WGS sequence"/>
</dbReference>
<accession>A0A0V1LLK3</accession>
<name>A0A0V1LLK3_9BILA</name>
<evidence type="ECO:0000313" key="1">
    <source>
        <dbReference type="EMBL" id="KRZ60377.1"/>
    </source>
</evidence>
<sequence>MWRFTLVRLRSKSDVDSTSANSIRIAASVDWWLPLASCSLGSIFSFASLTRLWAVRSDLGDSALTGGTASDFPNGMSPCCIL</sequence>
<proteinExistence type="predicted"/>